<evidence type="ECO:0000313" key="3">
    <source>
        <dbReference type="Proteomes" id="UP000465601"/>
    </source>
</evidence>
<feature type="transmembrane region" description="Helical" evidence="1">
    <location>
        <begin position="205"/>
        <end position="222"/>
    </location>
</feature>
<sequence>MEQIIKGFILGFIIVMPGMSGGTVFVIFGIYENLIKDLVKLNIKPYIPLLIGSIAGIFMGAFAFAAVFETYRDATVAFLLGCLLASIRSVLKSCPGVNAKRLTALAVGFIAGYYMVGDPISIVNAGEDVNWLVLFIGGAFASAAMIIPGIPGSSVLIVLGIYDSILYYIKEVAMVPLTIFAAGSAVGILALVNTLAKLYDKHRGIISYFFAGLILGSSRALLPNNYGLTVLITFVLGFSMVWYFSGKEQ</sequence>
<keyword evidence="1" id="KW-1133">Transmembrane helix</keyword>
<feature type="transmembrane region" description="Helical" evidence="1">
    <location>
        <begin position="175"/>
        <end position="193"/>
    </location>
</feature>
<keyword evidence="1" id="KW-0472">Membrane</keyword>
<proteinExistence type="predicted"/>
<dbReference type="OrthoDB" id="9793746at2"/>
<comment type="caution">
    <text evidence="2">The sequence shown here is derived from an EMBL/GenBank/DDBJ whole genome shotgun (WGS) entry which is preliminary data.</text>
</comment>
<feature type="transmembrane region" description="Helical" evidence="1">
    <location>
        <begin position="228"/>
        <end position="245"/>
    </location>
</feature>
<feature type="transmembrane region" description="Helical" evidence="1">
    <location>
        <begin position="129"/>
        <end position="147"/>
    </location>
</feature>
<name>A0A833HR16_9FIRM</name>
<feature type="transmembrane region" description="Helical" evidence="1">
    <location>
        <begin position="46"/>
        <end position="68"/>
    </location>
</feature>
<organism evidence="2 3">
    <name type="scientific">Alkaliphilus serpentinus</name>
    <dbReference type="NCBI Taxonomy" id="1482731"/>
    <lineage>
        <taxon>Bacteria</taxon>
        <taxon>Bacillati</taxon>
        <taxon>Bacillota</taxon>
        <taxon>Clostridia</taxon>
        <taxon>Peptostreptococcales</taxon>
        <taxon>Natronincolaceae</taxon>
        <taxon>Alkaliphilus</taxon>
    </lineage>
</organism>
<dbReference type="EMBL" id="WBZB01000007">
    <property type="protein sequence ID" value="KAB3532729.1"/>
    <property type="molecule type" value="Genomic_DNA"/>
</dbReference>
<feature type="transmembrane region" description="Helical" evidence="1">
    <location>
        <begin position="74"/>
        <end position="91"/>
    </location>
</feature>
<evidence type="ECO:0000313" key="2">
    <source>
        <dbReference type="EMBL" id="KAB3532729.1"/>
    </source>
</evidence>
<feature type="transmembrane region" description="Helical" evidence="1">
    <location>
        <begin position="12"/>
        <end position="34"/>
    </location>
</feature>
<accession>A0A833HR16</accession>
<dbReference type="InterPro" id="IPR007163">
    <property type="entry name" value="VCA0040-like"/>
</dbReference>
<dbReference type="PANTHER" id="PTHR37308:SF1">
    <property type="entry name" value="POLYPRENYL-PHOSPHATE TRANSPORTER"/>
    <property type="match status" value="1"/>
</dbReference>
<gene>
    <name evidence="2" type="ORF">F8153_02090</name>
</gene>
<dbReference type="RefSeq" id="WP_151864697.1">
    <property type="nucleotide sequence ID" value="NZ_WBZB01000007.1"/>
</dbReference>
<dbReference type="AlphaFoldDB" id="A0A833HR16"/>
<protein>
    <submittedName>
        <fullName evidence="2">DUF368 domain-containing protein</fullName>
    </submittedName>
</protein>
<dbReference type="Proteomes" id="UP000465601">
    <property type="component" value="Unassembled WGS sequence"/>
</dbReference>
<keyword evidence="1" id="KW-0812">Transmembrane</keyword>
<reference evidence="2 3" key="1">
    <citation type="submission" date="2019-10" db="EMBL/GenBank/DDBJ databases">
        <title>Alkaliphilus serpentinus sp. nov. and Alkaliphilus pronyensis sp. nov., two novel anaerobic alkaliphilic species isolated from the serpentinized-hosted hydrothermal field of the Prony Bay (New Caledonia).</title>
        <authorList>
            <person name="Postec A."/>
        </authorList>
    </citation>
    <scope>NUCLEOTIDE SEQUENCE [LARGE SCALE GENOMIC DNA]</scope>
    <source>
        <strain evidence="2 3">LacT</strain>
    </source>
</reference>
<dbReference type="PANTHER" id="PTHR37308">
    <property type="entry name" value="INTEGRAL MEMBRANE PROTEIN"/>
    <property type="match status" value="1"/>
</dbReference>
<dbReference type="Pfam" id="PF04018">
    <property type="entry name" value="VCA0040-like"/>
    <property type="match status" value="1"/>
</dbReference>
<evidence type="ECO:0000256" key="1">
    <source>
        <dbReference type="SAM" id="Phobius"/>
    </source>
</evidence>
<keyword evidence="3" id="KW-1185">Reference proteome</keyword>
<feature type="transmembrane region" description="Helical" evidence="1">
    <location>
        <begin position="103"/>
        <end position="123"/>
    </location>
</feature>